<feature type="signal peptide" evidence="1">
    <location>
        <begin position="1"/>
        <end position="22"/>
    </location>
</feature>
<feature type="domain" description="YknX-like C-terminal permuted SH3-like" evidence="3">
    <location>
        <begin position="329"/>
        <end position="397"/>
    </location>
</feature>
<dbReference type="SUPFAM" id="SSF111369">
    <property type="entry name" value="HlyD-like secretion proteins"/>
    <property type="match status" value="1"/>
</dbReference>
<dbReference type="Gene3D" id="2.40.420.20">
    <property type="match status" value="1"/>
</dbReference>
<dbReference type="Gene3D" id="2.40.30.170">
    <property type="match status" value="1"/>
</dbReference>
<dbReference type="InterPro" id="IPR058624">
    <property type="entry name" value="MdtA-like_HH"/>
</dbReference>
<evidence type="ECO:0000259" key="2">
    <source>
        <dbReference type="Pfam" id="PF25876"/>
    </source>
</evidence>
<dbReference type="Pfam" id="PF25876">
    <property type="entry name" value="HH_MFP_RND"/>
    <property type="match status" value="1"/>
</dbReference>
<keyword evidence="5" id="KW-1185">Reference proteome</keyword>
<dbReference type="EMBL" id="CP092109">
    <property type="protein sequence ID" value="UWZ80116.1"/>
    <property type="molecule type" value="Genomic_DNA"/>
</dbReference>
<evidence type="ECO:0000313" key="4">
    <source>
        <dbReference type="EMBL" id="UWZ80116.1"/>
    </source>
</evidence>
<dbReference type="PANTHER" id="PTHR30469">
    <property type="entry name" value="MULTIDRUG RESISTANCE PROTEIN MDTA"/>
    <property type="match status" value="1"/>
</dbReference>
<feature type="chain" id="PRO_5047233771" evidence="1">
    <location>
        <begin position="23"/>
        <end position="403"/>
    </location>
</feature>
<proteinExistence type="predicted"/>
<evidence type="ECO:0000256" key="1">
    <source>
        <dbReference type="SAM" id="SignalP"/>
    </source>
</evidence>
<keyword evidence="1" id="KW-0732">Signal</keyword>
<protein>
    <submittedName>
        <fullName evidence="4">HlyD family efflux transporter periplasmic adaptor subunit</fullName>
    </submittedName>
</protein>
<dbReference type="PANTHER" id="PTHR30469:SF15">
    <property type="entry name" value="HLYD FAMILY OF SECRETION PROTEINS"/>
    <property type="match status" value="1"/>
</dbReference>
<feature type="domain" description="Multidrug resistance protein MdtA-like alpha-helical hairpin" evidence="2">
    <location>
        <begin position="114"/>
        <end position="178"/>
    </location>
</feature>
<evidence type="ECO:0000259" key="3">
    <source>
        <dbReference type="Pfam" id="PF25989"/>
    </source>
</evidence>
<reference evidence="4" key="1">
    <citation type="journal article" date="2022" name="Environ. Microbiol.">
        <title>Geoalkalibacter halelectricus SAP #1 sp. nov. possessing extracellular electron transfer and mineral#reducing capabilities from a haloalkaline environment.</title>
        <authorList>
            <person name="Yadav S."/>
            <person name="Singh R."/>
            <person name="Sundharam S.S."/>
            <person name="Chaudhary S."/>
            <person name="Krishnamurthi S."/>
            <person name="Patil S.A."/>
        </authorList>
    </citation>
    <scope>NUCLEOTIDE SEQUENCE</scope>
    <source>
        <strain evidence="4">SAP-1</strain>
    </source>
</reference>
<dbReference type="Proteomes" id="UP001060414">
    <property type="component" value="Chromosome"/>
</dbReference>
<dbReference type="InterPro" id="IPR058637">
    <property type="entry name" value="YknX-like_C"/>
</dbReference>
<accession>A0ABY5ZLV5</accession>
<sequence length="403" mass="44409">MSRRKKIILLLCALVFAGLVVAALLPAPAEVSAVEVRRGPFVAYVEDEGRTRLRDSYPVLAPIGGYLRRVALEPGDPVAAGDVVFTIEPSPAPALDARMREQARETLAAARARLDAAHAEHAERTAQAQLAESEVRRYQPLYEAAVVSAAEMDVVRRTWERSRAAVRAAAAAVEAARHEVETARAVVEIAEGTRSPEDERLLRVRAPVSGVVLSRERCCEGIIHAGDQVLAIGNLAEDLEIQVDLLSMDAVRVPPDARVIITRWGGESDLEGRVRRIEPAGFKRVSALGVDEWRVPVLVEITSPRQDWRTLGEGFRIEARFILWEGEEVVQVPIGALFRVDDAWQVFVVEEGRARLRSVEPGRRSGLWTQILEGLEPGELVITHPGAQIDDGRRVRVEQQPFG</sequence>
<gene>
    <name evidence="4" type="ORF">L9S41_01670</name>
</gene>
<name>A0ABY5ZLV5_9BACT</name>
<evidence type="ECO:0000313" key="5">
    <source>
        <dbReference type="Proteomes" id="UP001060414"/>
    </source>
</evidence>
<dbReference type="Gene3D" id="1.10.287.470">
    <property type="entry name" value="Helix hairpin bin"/>
    <property type="match status" value="1"/>
</dbReference>
<organism evidence="4 5">
    <name type="scientific">Geoalkalibacter halelectricus</name>
    <dbReference type="NCBI Taxonomy" id="2847045"/>
    <lineage>
        <taxon>Bacteria</taxon>
        <taxon>Pseudomonadati</taxon>
        <taxon>Thermodesulfobacteriota</taxon>
        <taxon>Desulfuromonadia</taxon>
        <taxon>Desulfuromonadales</taxon>
        <taxon>Geoalkalibacteraceae</taxon>
        <taxon>Geoalkalibacter</taxon>
    </lineage>
</organism>
<dbReference type="Gene3D" id="2.40.50.100">
    <property type="match status" value="1"/>
</dbReference>
<dbReference type="RefSeq" id="WP_260748473.1">
    <property type="nucleotide sequence ID" value="NZ_CP092109.1"/>
</dbReference>
<dbReference type="Pfam" id="PF25989">
    <property type="entry name" value="YknX_C"/>
    <property type="match status" value="1"/>
</dbReference>